<dbReference type="PANTHER" id="PTHR43777">
    <property type="entry name" value="MOLYBDENUM COFACTOR CYTIDYLYLTRANSFERASE"/>
    <property type="match status" value="1"/>
</dbReference>
<organism evidence="2 3">
    <name type="scientific">Anaerosphaera aminiphila DSM 21120</name>
    <dbReference type="NCBI Taxonomy" id="1120995"/>
    <lineage>
        <taxon>Bacteria</taxon>
        <taxon>Bacillati</taxon>
        <taxon>Bacillota</taxon>
        <taxon>Tissierellia</taxon>
        <taxon>Tissierellales</taxon>
        <taxon>Peptoniphilaceae</taxon>
        <taxon>Anaerosphaera</taxon>
    </lineage>
</organism>
<dbReference type="EMBL" id="FQXI01000016">
    <property type="protein sequence ID" value="SHH61752.1"/>
    <property type="molecule type" value="Genomic_DNA"/>
</dbReference>
<keyword evidence="2" id="KW-0808">Transferase</keyword>
<accession>A0A1M5UFD5</accession>
<dbReference type="Proteomes" id="UP000184032">
    <property type="component" value="Unassembled WGS sequence"/>
</dbReference>
<dbReference type="PANTHER" id="PTHR43777:SF1">
    <property type="entry name" value="MOLYBDENUM COFACTOR CYTIDYLYLTRANSFERASE"/>
    <property type="match status" value="1"/>
</dbReference>
<evidence type="ECO:0000313" key="3">
    <source>
        <dbReference type="Proteomes" id="UP000184032"/>
    </source>
</evidence>
<keyword evidence="2" id="KW-0548">Nucleotidyltransferase</keyword>
<dbReference type="Gene3D" id="3.90.550.10">
    <property type="entry name" value="Spore Coat Polysaccharide Biosynthesis Protein SpsA, Chain A"/>
    <property type="match status" value="1"/>
</dbReference>
<gene>
    <name evidence="2" type="ORF">SAMN02745245_01754</name>
</gene>
<proteinExistence type="predicted"/>
<dbReference type="RefSeq" id="WP_073185457.1">
    <property type="nucleotide sequence ID" value="NZ_FQXI01000016.1"/>
</dbReference>
<dbReference type="OrthoDB" id="9797742at2"/>
<evidence type="ECO:0000259" key="1">
    <source>
        <dbReference type="Pfam" id="PF12804"/>
    </source>
</evidence>
<dbReference type="CDD" id="cd04182">
    <property type="entry name" value="GT_2_like_f"/>
    <property type="match status" value="1"/>
</dbReference>
<keyword evidence="3" id="KW-1185">Reference proteome</keyword>
<dbReference type="AlphaFoldDB" id="A0A1M5UFD5"/>
<name>A0A1M5UFD5_9FIRM</name>
<dbReference type="Pfam" id="PF12804">
    <property type="entry name" value="NTP_transf_3"/>
    <property type="match status" value="1"/>
</dbReference>
<sequence>MNISAVVMASGFSSRMGENKLKLKFKGREIYKYAIDLVNSFDFKDKIVVSNDNEICKYAEELGFKTFNNENAEVGKSESIKIALREVQDDVKGYMFFVCDQPLVSRETVNELISSFNENSDKITFPIYGSKRGAPMLFPSAFKEDLLNLKGDKGGVVLIEKDNSKSVSINREAEHIDIDTAADYERLLEYER</sequence>
<evidence type="ECO:0000313" key="2">
    <source>
        <dbReference type="EMBL" id="SHH61752.1"/>
    </source>
</evidence>
<dbReference type="SUPFAM" id="SSF53448">
    <property type="entry name" value="Nucleotide-diphospho-sugar transferases"/>
    <property type="match status" value="1"/>
</dbReference>
<dbReference type="InterPro" id="IPR025877">
    <property type="entry name" value="MobA-like_NTP_Trfase"/>
</dbReference>
<reference evidence="2 3" key="1">
    <citation type="submission" date="2016-11" db="EMBL/GenBank/DDBJ databases">
        <authorList>
            <person name="Jaros S."/>
            <person name="Januszkiewicz K."/>
            <person name="Wedrychowicz H."/>
        </authorList>
    </citation>
    <scope>NUCLEOTIDE SEQUENCE [LARGE SCALE GENOMIC DNA]</scope>
    <source>
        <strain evidence="2 3">DSM 21120</strain>
    </source>
</reference>
<dbReference type="GO" id="GO:0016779">
    <property type="term" value="F:nucleotidyltransferase activity"/>
    <property type="evidence" value="ECO:0007669"/>
    <property type="project" value="UniProtKB-KW"/>
</dbReference>
<protein>
    <submittedName>
        <fullName evidence="2">Molybdenum cofactor cytidylyltransferase</fullName>
    </submittedName>
</protein>
<dbReference type="InterPro" id="IPR029044">
    <property type="entry name" value="Nucleotide-diphossugar_trans"/>
</dbReference>
<feature type="domain" description="MobA-like NTP transferase" evidence="1">
    <location>
        <begin position="5"/>
        <end position="161"/>
    </location>
</feature>
<dbReference type="STRING" id="1120995.SAMN02745245_01754"/>